<keyword evidence="2" id="KW-0812">Transmembrane</keyword>
<protein>
    <submittedName>
        <fullName evidence="4">Uncharacterized protein LOC111483697 isoform X1</fullName>
    </submittedName>
</protein>
<keyword evidence="2" id="KW-0472">Membrane</keyword>
<accession>A0A6J1JEI4</accession>
<feature type="transmembrane region" description="Helical" evidence="2">
    <location>
        <begin position="243"/>
        <end position="263"/>
    </location>
</feature>
<organism evidence="3 4">
    <name type="scientific">Cucurbita maxima</name>
    <name type="common">Pumpkin</name>
    <name type="synonym">Winter squash</name>
    <dbReference type="NCBI Taxonomy" id="3661"/>
    <lineage>
        <taxon>Eukaryota</taxon>
        <taxon>Viridiplantae</taxon>
        <taxon>Streptophyta</taxon>
        <taxon>Embryophyta</taxon>
        <taxon>Tracheophyta</taxon>
        <taxon>Spermatophyta</taxon>
        <taxon>Magnoliopsida</taxon>
        <taxon>eudicotyledons</taxon>
        <taxon>Gunneridae</taxon>
        <taxon>Pentapetalae</taxon>
        <taxon>rosids</taxon>
        <taxon>fabids</taxon>
        <taxon>Cucurbitales</taxon>
        <taxon>Cucurbitaceae</taxon>
        <taxon>Cucurbiteae</taxon>
        <taxon>Cucurbita</taxon>
    </lineage>
</organism>
<feature type="transmembrane region" description="Helical" evidence="2">
    <location>
        <begin position="48"/>
        <end position="70"/>
    </location>
</feature>
<feature type="transmembrane region" description="Helical" evidence="2">
    <location>
        <begin position="140"/>
        <end position="160"/>
    </location>
</feature>
<keyword evidence="3" id="KW-1185">Reference proteome</keyword>
<dbReference type="PANTHER" id="PTHR34116">
    <property type="entry name" value="PLASMINOGEN ACTIVATOR INHIBITOR"/>
    <property type="match status" value="1"/>
</dbReference>
<feature type="region of interest" description="Disordered" evidence="1">
    <location>
        <begin position="340"/>
        <end position="363"/>
    </location>
</feature>
<dbReference type="PROSITE" id="PS51257">
    <property type="entry name" value="PROKAR_LIPOPROTEIN"/>
    <property type="match status" value="1"/>
</dbReference>
<dbReference type="InterPro" id="IPR016971">
    <property type="entry name" value="UCP031277"/>
</dbReference>
<dbReference type="Proteomes" id="UP000504608">
    <property type="component" value="Unplaced"/>
</dbReference>
<evidence type="ECO:0000313" key="3">
    <source>
        <dbReference type="Proteomes" id="UP000504608"/>
    </source>
</evidence>
<evidence type="ECO:0000256" key="1">
    <source>
        <dbReference type="SAM" id="MobiDB-lite"/>
    </source>
</evidence>
<name>A0A6J1JEI4_CUCMA</name>
<dbReference type="AlphaFoldDB" id="A0A6J1JEI4"/>
<gene>
    <name evidence="4" type="primary">LOC111483697</name>
</gene>
<feature type="transmembrane region" description="Helical" evidence="2">
    <location>
        <begin position="99"/>
        <end position="119"/>
    </location>
</feature>
<sequence length="442" mass="49481">MPLTRFSADAFGVVTICLVALLVLLGLLCIIYSCYFRSRIHSEGCIQLSYFSGPWIIRITFILFVIWWGLGEISRLSFLREEGRLLHDLKWQETVCKCYIISNLGFAEPCIFLTLLFLLRGPLQNMESGILSRKWNRKTAGYIFLYCFPVFVLQIVVILIGPRLNNNSKYGQKLPKYFTSAATIVTSSSSKGARDIALCTYPLLSTILLGSFATILTTYLFWLGRQILKLVINRNLQRRVYTLIFSVSGFLPLRVILLGFSVFRKPERFLFEALIFSAFLVLLCCAGLCICVLVYLPAADSLALGNLQDLEARRRLSDDHNDGISLISNQLHLDDREANQPQLDDTSSQMSPPRNSDASSTKRGSISFRTFQKDGSSAGMGSATFVELSLFSPSREASPLGSPPLLGWPMRSARVAIYGGGWKACDEKPSICQFCNEGKQKK</sequence>
<dbReference type="RefSeq" id="XP_022985733.1">
    <property type="nucleotide sequence ID" value="XM_023129965.1"/>
</dbReference>
<dbReference type="KEGG" id="cmax:111483697"/>
<evidence type="ECO:0000313" key="4">
    <source>
        <dbReference type="RefSeq" id="XP_022985733.1"/>
    </source>
</evidence>
<dbReference type="OrthoDB" id="1869454at2759"/>
<feature type="transmembrane region" description="Helical" evidence="2">
    <location>
        <begin position="12"/>
        <end position="36"/>
    </location>
</feature>
<feature type="transmembrane region" description="Helical" evidence="2">
    <location>
        <begin position="269"/>
        <end position="296"/>
    </location>
</feature>
<dbReference type="GeneID" id="111483697"/>
<feature type="transmembrane region" description="Helical" evidence="2">
    <location>
        <begin position="201"/>
        <end position="222"/>
    </location>
</feature>
<keyword evidence="2" id="KW-1133">Transmembrane helix</keyword>
<reference evidence="4" key="1">
    <citation type="submission" date="2025-08" db="UniProtKB">
        <authorList>
            <consortium name="RefSeq"/>
        </authorList>
    </citation>
    <scope>IDENTIFICATION</scope>
    <source>
        <tissue evidence="4">Young leaves</tissue>
    </source>
</reference>
<dbReference type="PANTHER" id="PTHR34116:SF2">
    <property type="entry name" value="THH1_TOM1_TOM3 DOMAIN-CONTAINING PROTEIN"/>
    <property type="match status" value="1"/>
</dbReference>
<proteinExistence type="predicted"/>
<evidence type="ECO:0000256" key="2">
    <source>
        <dbReference type="SAM" id="Phobius"/>
    </source>
</evidence>
<dbReference type="PIRSF" id="PIRSF031277">
    <property type="entry name" value="UCP031277"/>
    <property type="match status" value="1"/>
</dbReference>